<dbReference type="RefSeq" id="WP_130604703.1">
    <property type="nucleotide sequence ID" value="NZ_AP019400.1"/>
</dbReference>
<gene>
    <name evidence="2" type="ORF">KCTCHS21_01760</name>
</gene>
<name>A0A3T1CY36_9BACL</name>
<feature type="chain" id="PRO_5019334595" evidence="1">
    <location>
        <begin position="26"/>
        <end position="170"/>
    </location>
</feature>
<evidence type="ECO:0000313" key="2">
    <source>
        <dbReference type="EMBL" id="BBI30777.1"/>
    </source>
</evidence>
<keyword evidence="3" id="KW-1185">Reference proteome</keyword>
<feature type="signal peptide" evidence="1">
    <location>
        <begin position="1"/>
        <end position="25"/>
    </location>
</feature>
<proteinExistence type="predicted"/>
<dbReference type="KEGG" id="cohn:KCTCHS21_01760"/>
<dbReference type="EMBL" id="AP019400">
    <property type="protein sequence ID" value="BBI30777.1"/>
    <property type="molecule type" value="Genomic_DNA"/>
</dbReference>
<dbReference type="Proteomes" id="UP000289856">
    <property type="component" value="Chromosome"/>
</dbReference>
<reference evidence="2 3" key="1">
    <citation type="submission" date="2019-01" db="EMBL/GenBank/DDBJ databases">
        <title>Complete genome sequence of Cohnella hallensis HS21 isolated from Korean fir (Abies koreana) rhizospheric soil.</title>
        <authorList>
            <person name="Jiang L."/>
            <person name="Kang S.W."/>
            <person name="Kim S."/>
            <person name="Jung J."/>
            <person name="Kim C.Y."/>
            <person name="Kim D.H."/>
            <person name="Kim S.W."/>
            <person name="Lee J."/>
        </authorList>
    </citation>
    <scope>NUCLEOTIDE SEQUENCE [LARGE SCALE GENOMIC DNA]</scope>
    <source>
        <strain evidence="2 3">HS21</strain>
    </source>
</reference>
<keyword evidence="1" id="KW-0732">Signal</keyword>
<organism evidence="2 3">
    <name type="scientific">Cohnella abietis</name>
    <dbReference type="NCBI Taxonomy" id="2507935"/>
    <lineage>
        <taxon>Bacteria</taxon>
        <taxon>Bacillati</taxon>
        <taxon>Bacillota</taxon>
        <taxon>Bacilli</taxon>
        <taxon>Bacillales</taxon>
        <taxon>Paenibacillaceae</taxon>
        <taxon>Cohnella</taxon>
    </lineage>
</organism>
<protein>
    <submittedName>
        <fullName evidence="2">Uncharacterized protein</fullName>
    </submittedName>
</protein>
<sequence>MQIVSSFTLFVLLFSVIFYTPNAKAAPIFEKWTETTWINAWVVDTSGSIYTPVALNTDVNLNYESVYDPISSVVYQVTKKDLIVWAHKGYWNSYPTAQMNIGTLTLRGAARTLPTVGNYLYNSSYNWYGKYSSAVERYATAFTSNTGTSYFNVGSSGTQLNSTSTVTFNW</sequence>
<dbReference type="OrthoDB" id="9934294at2"/>
<accession>A0A3T1CY36</accession>
<dbReference type="AlphaFoldDB" id="A0A3T1CY36"/>
<evidence type="ECO:0000256" key="1">
    <source>
        <dbReference type="SAM" id="SignalP"/>
    </source>
</evidence>
<evidence type="ECO:0000313" key="3">
    <source>
        <dbReference type="Proteomes" id="UP000289856"/>
    </source>
</evidence>